<protein>
    <submittedName>
        <fullName evidence="9">Connexin 28.1</fullName>
    </submittedName>
</protein>
<evidence type="ECO:0000256" key="4">
    <source>
        <dbReference type="ARBA" id="ARBA00022989"/>
    </source>
</evidence>
<accession>A0A667ZC53</accession>
<evidence type="ECO:0000256" key="6">
    <source>
        <dbReference type="SAM" id="Phobius"/>
    </source>
</evidence>
<keyword evidence="2" id="KW-1003">Cell membrane</keyword>
<dbReference type="GO" id="GO:0007267">
    <property type="term" value="P:cell-cell signaling"/>
    <property type="evidence" value="ECO:0007669"/>
    <property type="project" value="TreeGrafter"/>
</dbReference>
<feature type="transmembrane region" description="Helical" evidence="6">
    <location>
        <begin position="196"/>
        <end position="220"/>
    </location>
</feature>
<evidence type="ECO:0000256" key="1">
    <source>
        <dbReference type="ARBA" id="ARBA00004651"/>
    </source>
</evidence>
<evidence type="ECO:0000313" key="9">
    <source>
        <dbReference type="Ensembl" id="ENSMMDP00005033564.1"/>
    </source>
</evidence>
<evidence type="ECO:0000256" key="3">
    <source>
        <dbReference type="ARBA" id="ARBA00022692"/>
    </source>
</evidence>
<dbReference type="Proteomes" id="UP000472263">
    <property type="component" value="Chromosome 24"/>
</dbReference>
<dbReference type="InterPro" id="IPR038359">
    <property type="entry name" value="Connexin_N_sf"/>
</dbReference>
<feature type="transmembrane region" description="Helical" evidence="6">
    <location>
        <begin position="78"/>
        <end position="100"/>
    </location>
</feature>
<name>A0A667ZC53_9TELE</name>
<evidence type="ECO:0000313" key="10">
    <source>
        <dbReference type="Proteomes" id="UP000472263"/>
    </source>
</evidence>
<dbReference type="Pfam" id="PF00029">
    <property type="entry name" value="Connexin"/>
    <property type="match status" value="1"/>
</dbReference>
<dbReference type="AlphaFoldDB" id="A0A667ZC53"/>
<feature type="domain" description="Connexin N-terminal" evidence="7">
    <location>
        <begin position="43"/>
        <end position="76"/>
    </location>
</feature>
<evidence type="ECO:0000256" key="2">
    <source>
        <dbReference type="ARBA" id="ARBA00022475"/>
    </source>
</evidence>
<keyword evidence="5 6" id="KW-0472">Membrane</keyword>
<dbReference type="GO" id="GO:0005243">
    <property type="term" value="F:gap junction channel activity"/>
    <property type="evidence" value="ECO:0007669"/>
    <property type="project" value="TreeGrafter"/>
</dbReference>
<dbReference type="InterPro" id="IPR013092">
    <property type="entry name" value="Connexin_N"/>
</dbReference>
<dbReference type="GO" id="GO:0005922">
    <property type="term" value="C:connexin complex"/>
    <property type="evidence" value="ECO:0007669"/>
    <property type="project" value="InterPro"/>
</dbReference>
<dbReference type="PRINTS" id="PR00206">
    <property type="entry name" value="CONNEXIN"/>
</dbReference>
<dbReference type="Ensembl" id="ENSMMDT00005034306.1">
    <property type="protein sequence ID" value="ENSMMDP00005033564.1"/>
    <property type="gene ID" value="ENSMMDG00005015785.1"/>
</dbReference>
<sequence length="292" mass="33443">MGDWSFLASLLDKVQAHSTAVGKVWMSVLFLFRLFILAAGLDKVWGDEQANMDCNSKSPGCRNACYDQSFPMSHTRFWVLQILFVSLPTLIYLGHVLLVIRSENKLRRRVEQKIGKNGMIKAPKYSDEHGKVELKGSLLFSYITQLFFKILLEVAFIVGQYYLYGFILMPYKITFDKYPCRGQVECFITRPTEKSIFIIFMLAVAFVSVFLNIVEVFYLIGSKCSVRKRRNSESTASTEMYKSLGFKHESLGSTCDSFCERVFKLSEILYISLLLLKVKNEKDGLDVLTGHD</sequence>
<proteinExistence type="predicted"/>
<reference evidence="9" key="1">
    <citation type="submission" date="2019-06" db="EMBL/GenBank/DDBJ databases">
        <authorList>
            <consortium name="Wellcome Sanger Institute Data Sharing"/>
        </authorList>
    </citation>
    <scope>NUCLEOTIDE SEQUENCE [LARGE SCALE GENOMIC DNA]</scope>
</reference>
<feature type="transmembrane region" description="Helical" evidence="6">
    <location>
        <begin position="20"/>
        <end position="41"/>
    </location>
</feature>
<reference evidence="9" key="3">
    <citation type="submission" date="2025-09" db="UniProtKB">
        <authorList>
            <consortium name="Ensembl"/>
        </authorList>
    </citation>
    <scope>IDENTIFICATION</scope>
</reference>
<evidence type="ECO:0000256" key="5">
    <source>
        <dbReference type="ARBA" id="ARBA00023136"/>
    </source>
</evidence>
<dbReference type="GeneTree" id="ENSGT01150000286930"/>
<feature type="domain" description="Connexin cysteine-rich" evidence="8">
    <location>
        <begin position="152"/>
        <end position="219"/>
    </location>
</feature>
<keyword evidence="10" id="KW-1185">Reference proteome</keyword>
<dbReference type="SMART" id="SM00037">
    <property type="entry name" value="CNX"/>
    <property type="match status" value="1"/>
</dbReference>
<keyword evidence="3 6" id="KW-0812">Transmembrane</keyword>
<dbReference type="InterPro" id="IPR000500">
    <property type="entry name" value="Connexin"/>
</dbReference>
<dbReference type="PANTHER" id="PTHR11984:SF109">
    <property type="entry name" value="CONNEXIN 28.1-RELATED"/>
    <property type="match status" value="1"/>
</dbReference>
<dbReference type="SMART" id="SM01089">
    <property type="entry name" value="Connexin_CCC"/>
    <property type="match status" value="1"/>
</dbReference>
<keyword evidence="4 6" id="KW-1133">Transmembrane helix</keyword>
<evidence type="ECO:0000259" key="7">
    <source>
        <dbReference type="SMART" id="SM00037"/>
    </source>
</evidence>
<dbReference type="PANTHER" id="PTHR11984">
    <property type="entry name" value="CONNEXIN"/>
    <property type="match status" value="1"/>
</dbReference>
<dbReference type="Gene3D" id="1.20.1440.80">
    <property type="entry name" value="Gap junction channel protein cysteine-rich domain"/>
    <property type="match status" value="1"/>
</dbReference>
<reference evidence="9" key="2">
    <citation type="submission" date="2025-08" db="UniProtKB">
        <authorList>
            <consortium name="Ensembl"/>
        </authorList>
    </citation>
    <scope>IDENTIFICATION</scope>
</reference>
<feature type="transmembrane region" description="Helical" evidence="6">
    <location>
        <begin position="139"/>
        <end position="163"/>
    </location>
</feature>
<dbReference type="InterPro" id="IPR019570">
    <property type="entry name" value="Connexin_CCC"/>
</dbReference>
<comment type="subcellular location">
    <subcellularLocation>
        <location evidence="1">Cell membrane</location>
        <topology evidence="1">Multi-pass membrane protein</topology>
    </subcellularLocation>
</comment>
<dbReference type="InParanoid" id="A0A667ZC53"/>
<organism evidence="9 10">
    <name type="scientific">Myripristis murdjan</name>
    <name type="common">pinecone soldierfish</name>
    <dbReference type="NCBI Taxonomy" id="586833"/>
    <lineage>
        <taxon>Eukaryota</taxon>
        <taxon>Metazoa</taxon>
        <taxon>Chordata</taxon>
        <taxon>Craniata</taxon>
        <taxon>Vertebrata</taxon>
        <taxon>Euteleostomi</taxon>
        <taxon>Actinopterygii</taxon>
        <taxon>Neopterygii</taxon>
        <taxon>Teleostei</taxon>
        <taxon>Neoteleostei</taxon>
        <taxon>Acanthomorphata</taxon>
        <taxon>Holocentriformes</taxon>
        <taxon>Holocentridae</taxon>
        <taxon>Myripristis</taxon>
    </lineage>
</organism>
<evidence type="ECO:0000259" key="8">
    <source>
        <dbReference type="SMART" id="SM01089"/>
    </source>
</evidence>